<reference evidence="2" key="2">
    <citation type="submission" date="2016-06" db="UniProtKB">
        <authorList>
            <consortium name="WormBaseParasite"/>
        </authorList>
    </citation>
    <scope>IDENTIFICATION</scope>
</reference>
<proteinExistence type="predicted"/>
<name>A0A183CAZ2_GLOPA</name>
<evidence type="ECO:0000313" key="2">
    <source>
        <dbReference type="WBParaSite" id="GPLIN_001004300"/>
    </source>
</evidence>
<evidence type="ECO:0000313" key="1">
    <source>
        <dbReference type="Proteomes" id="UP000050741"/>
    </source>
</evidence>
<dbReference type="AlphaFoldDB" id="A0A183CAZ2"/>
<sequence>MKNFNFVLKLSEFSLSYYEAYKVLEAILIESNAASNSAQQQQPYLLTNDQPPPAAEVHTFLKQYFIAKLDTKSMKMKQYMLSKFGSSKVNKVDCAFVRFGRELERRLVEDYSRICHPDFSEYAQRMEKECGREDSDLEMELFHEPLRNYARAIQIDSHACKGIF</sequence>
<dbReference type="WBParaSite" id="GPLIN_001004300">
    <property type="protein sequence ID" value="GPLIN_001004300"/>
    <property type="gene ID" value="GPLIN_001004300"/>
</dbReference>
<dbReference type="Proteomes" id="UP000050741">
    <property type="component" value="Unassembled WGS sequence"/>
</dbReference>
<keyword evidence="1" id="KW-1185">Reference proteome</keyword>
<reference evidence="1" key="1">
    <citation type="submission" date="2014-05" db="EMBL/GenBank/DDBJ databases">
        <title>The genome and life-stage specific transcriptomes of Globodera pallida elucidate key aspects of plant parasitism by a cyst nematode.</title>
        <authorList>
            <person name="Cotton J.A."/>
            <person name="Lilley C.J."/>
            <person name="Jones L.M."/>
            <person name="Kikuchi T."/>
            <person name="Reid A.J."/>
            <person name="Thorpe P."/>
            <person name="Tsai I.J."/>
            <person name="Beasley H."/>
            <person name="Blok V."/>
            <person name="Cock P.J.A."/>
            <person name="Van den Akker S.E."/>
            <person name="Holroyd N."/>
            <person name="Hunt M."/>
            <person name="Mantelin S."/>
            <person name="Naghra H."/>
            <person name="Pain A."/>
            <person name="Palomares-Rius J.E."/>
            <person name="Zarowiecki M."/>
            <person name="Berriman M."/>
            <person name="Jones J.T."/>
            <person name="Urwin P.E."/>
        </authorList>
    </citation>
    <scope>NUCLEOTIDE SEQUENCE [LARGE SCALE GENOMIC DNA]</scope>
    <source>
        <strain evidence="1">Lindley</strain>
    </source>
</reference>
<accession>A0A183CAZ2</accession>
<organism evidence="1 2">
    <name type="scientific">Globodera pallida</name>
    <name type="common">Potato cyst nematode worm</name>
    <name type="synonym">Heterodera pallida</name>
    <dbReference type="NCBI Taxonomy" id="36090"/>
    <lineage>
        <taxon>Eukaryota</taxon>
        <taxon>Metazoa</taxon>
        <taxon>Ecdysozoa</taxon>
        <taxon>Nematoda</taxon>
        <taxon>Chromadorea</taxon>
        <taxon>Rhabditida</taxon>
        <taxon>Tylenchina</taxon>
        <taxon>Tylenchomorpha</taxon>
        <taxon>Tylenchoidea</taxon>
        <taxon>Heteroderidae</taxon>
        <taxon>Heteroderinae</taxon>
        <taxon>Globodera</taxon>
    </lineage>
</organism>
<protein>
    <submittedName>
        <fullName evidence="2">RGS domain-containing protein</fullName>
    </submittedName>
</protein>